<keyword evidence="2" id="KW-1185">Reference proteome</keyword>
<proteinExistence type="predicted"/>
<dbReference type="Proteomes" id="UP001057402">
    <property type="component" value="Chromosome 6"/>
</dbReference>
<gene>
    <name evidence="1" type="ORF">MLD38_022191</name>
</gene>
<reference evidence="2" key="1">
    <citation type="journal article" date="2023" name="Front. Plant Sci.">
        <title>Chromosomal-level genome assembly of Melastoma candidum provides insights into trichome evolution.</title>
        <authorList>
            <person name="Zhong Y."/>
            <person name="Wu W."/>
            <person name="Sun C."/>
            <person name="Zou P."/>
            <person name="Liu Y."/>
            <person name="Dai S."/>
            <person name="Zhou R."/>
        </authorList>
    </citation>
    <scope>NUCLEOTIDE SEQUENCE [LARGE SCALE GENOMIC DNA]</scope>
</reference>
<evidence type="ECO:0000313" key="1">
    <source>
        <dbReference type="EMBL" id="KAI4366301.1"/>
    </source>
</evidence>
<comment type="caution">
    <text evidence="1">The sequence shown here is derived from an EMBL/GenBank/DDBJ whole genome shotgun (WGS) entry which is preliminary data.</text>
</comment>
<evidence type="ECO:0000313" key="2">
    <source>
        <dbReference type="Proteomes" id="UP001057402"/>
    </source>
</evidence>
<dbReference type="EMBL" id="CM042885">
    <property type="protein sequence ID" value="KAI4366301.1"/>
    <property type="molecule type" value="Genomic_DNA"/>
</dbReference>
<sequence>MASHSSLPSLPTRLASVLIKTKDANFGEIIKAFVVLIITALAIAETLALTPEIVRGTQALGQVFRILKRKTAIHPNPRMSKIVSNVQGDMEFRNVSFKYPTRMDVTIFEDLNLKVSAGKSLAVVGQNGSGKSTVITLVMRFYDPQSGVILIDGCDIKRVNLISLRLKIGLVQQEPALSVTTIYKNIKYGNASASEIEVMEGAKASNVHEFISQMPYVGEKGVQLSGGQKQRVAIARAILKNPSILLLDEAMCALDVSSESIVQDALDRVMKGRTAILVAHMLSTIRDVDNIAVLQQGTVVEVGSHNQLVAKPDGIYKKLINLEQKASIPETDVYSTYKEVSID</sequence>
<accession>A0ACB9QIJ0</accession>
<name>A0ACB9QIJ0_9MYRT</name>
<organism evidence="1 2">
    <name type="scientific">Melastoma candidum</name>
    <dbReference type="NCBI Taxonomy" id="119954"/>
    <lineage>
        <taxon>Eukaryota</taxon>
        <taxon>Viridiplantae</taxon>
        <taxon>Streptophyta</taxon>
        <taxon>Embryophyta</taxon>
        <taxon>Tracheophyta</taxon>
        <taxon>Spermatophyta</taxon>
        <taxon>Magnoliopsida</taxon>
        <taxon>eudicotyledons</taxon>
        <taxon>Gunneridae</taxon>
        <taxon>Pentapetalae</taxon>
        <taxon>rosids</taxon>
        <taxon>malvids</taxon>
        <taxon>Myrtales</taxon>
        <taxon>Melastomataceae</taxon>
        <taxon>Melastomatoideae</taxon>
        <taxon>Melastomateae</taxon>
        <taxon>Melastoma</taxon>
    </lineage>
</organism>
<protein>
    <submittedName>
        <fullName evidence="1">Uncharacterized protein</fullName>
    </submittedName>
</protein>